<keyword evidence="2" id="KW-0732">Signal</keyword>
<dbReference type="InterPro" id="IPR025392">
    <property type="entry name" value="DUF4124"/>
</dbReference>
<feature type="chain" id="PRO_5012197359" description="DUF4124 domain-containing protein" evidence="2">
    <location>
        <begin position="21"/>
        <end position="185"/>
    </location>
</feature>
<keyword evidence="5" id="KW-1185">Reference proteome</keyword>
<dbReference type="EMBL" id="LSTO01000001">
    <property type="protein sequence ID" value="OWW20743.1"/>
    <property type="molecule type" value="Genomic_DNA"/>
</dbReference>
<feature type="domain" description="DUF4124" evidence="3">
    <location>
        <begin position="33"/>
        <end position="75"/>
    </location>
</feature>
<gene>
    <name evidence="4" type="ORF">AYR66_15900</name>
</gene>
<feature type="signal peptide" evidence="2">
    <location>
        <begin position="1"/>
        <end position="20"/>
    </location>
</feature>
<dbReference type="OrthoDB" id="8776313at2"/>
<evidence type="ECO:0000256" key="2">
    <source>
        <dbReference type="SAM" id="SignalP"/>
    </source>
</evidence>
<feature type="region of interest" description="Disordered" evidence="1">
    <location>
        <begin position="57"/>
        <end position="92"/>
    </location>
</feature>
<dbReference type="RefSeq" id="WP_088707612.1">
    <property type="nucleotide sequence ID" value="NZ_LSTO01000001.1"/>
</dbReference>
<reference evidence="4 5" key="1">
    <citation type="submission" date="2016-02" db="EMBL/GenBank/DDBJ databases">
        <authorList>
            <person name="Wen L."/>
            <person name="He K."/>
            <person name="Yang H."/>
        </authorList>
    </citation>
    <scope>NUCLEOTIDE SEQUENCE [LARGE SCALE GENOMIC DNA]</scope>
    <source>
        <strain evidence="4 5">TSA40</strain>
    </source>
</reference>
<sequence length="185" mass="19619">MTLPRLCILALALLPAAVPAEDIPKPEPIGKPATKVYRQVTPNGRVIYSDKPVKGARVDETLTIDPPPTGTPSAAVSGTPPSPPMGTLPTPVDRVTVIPVPGKPRTADDAQADVIRAEMLLEDARKRMEAGAEPLPGERIGTASGGTRLSDDYHARQKRLAEEVAVAENVLKKSIAERDALKDGR</sequence>
<evidence type="ECO:0000259" key="3">
    <source>
        <dbReference type="Pfam" id="PF13511"/>
    </source>
</evidence>
<organism evidence="4 5">
    <name type="scientific">Noviherbaspirillum denitrificans</name>
    <dbReference type="NCBI Taxonomy" id="1968433"/>
    <lineage>
        <taxon>Bacteria</taxon>
        <taxon>Pseudomonadati</taxon>
        <taxon>Pseudomonadota</taxon>
        <taxon>Betaproteobacteria</taxon>
        <taxon>Burkholderiales</taxon>
        <taxon>Oxalobacteraceae</taxon>
        <taxon>Noviherbaspirillum</taxon>
    </lineage>
</organism>
<evidence type="ECO:0000313" key="4">
    <source>
        <dbReference type="EMBL" id="OWW20743.1"/>
    </source>
</evidence>
<protein>
    <recommendedName>
        <fullName evidence="3">DUF4124 domain-containing protein</fullName>
    </recommendedName>
</protein>
<accession>A0A254TJH2</accession>
<dbReference type="AlphaFoldDB" id="A0A254TJH2"/>
<comment type="caution">
    <text evidence="4">The sequence shown here is derived from an EMBL/GenBank/DDBJ whole genome shotgun (WGS) entry which is preliminary data.</text>
</comment>
<evidence type="ECO:0000313" key="5">
    <source>
        <dbReference type="Proteomes" id="UP000197535"/>
    </source>
</evidence>
<dbReference type="Pfam" id="PF13511">
    <property type="entry name" value="DUF4124"/>
    <property type="match status" value="1"/>
</dbReference>
<dbReference type="Proteomes" id="UP000197535">
    <property type="component" value="Unassembled WGS sequence"/>
</dbReference>
<evidence type="ECO:0000256" key="1">
    <source>
        <dbReference type="SAM" id="MobiDB-lite"/>
    </source>
</evidence>
<proteinExistence type="predicted"/>
<feature type="region of interest" description="Disordered" evidence="1">
    <location>
        <begin position="129"/>
        <end position="154"/>
    </location>
</feature>
<name>A0A254TJH2_9BURK</name>